<dbReference type="OrthoDB" id="3210767at2"/>
<dbReference type="Proteomes" id="UP000321617">
    <property type="component" value="Unassembled WGS sequence"/>
</dbReference>
<dbReference type="GO" id="GO:0033194">
    <property type="term" value="P:response to hydroperoxide"/>
    <property type="evidence" value="ECO:0007669"/>
    <property type="project" value="TreeGrafter"/>
</dbReference>
<sequence length="257" mass="27639">MRILLPPSEGKTPPAAGPPVDLAGFGVPVPGRDTVLDALVSLCRAEPERAVSLLKLSKGQAAEVTRDAALPTAPAAPAGQVYSGVLFDAFGLAALPEPARTVAAESVWIFSGLWGVVRPDDLIPAYRCPGTATLPGLGDERPMSVTRFWRDRLAAVLDPLVADELVVDLRSYTYVAMWRPRRAVAIRVLHEREVAGERVRTVVSHFNKATKGRLAARLVTEGVVCRDVAELTVALKDLGYRVERHPSGALDIIVEEL</sequence>
<dbReference type="GO" id="GO:0005829">
    <property type="term" value="C:cytosol"/>
    <property type="evidence" value="ECO:0007669"/>
    <property type="project" value="TreeGrafter"/>
</dbReference>
<dbReference type="RefSeq" id="WP_147132311.1">
    <property type="nucleotide sequence ID" value="NZ_BAABIJ010000001.1"/>
</dbReference>
<dbReference type="InterPro" id="IPR005583">
    <property type="entry name" value="YaaA"/>
</dbReference>
<comment type="caution">
    <text evidence="1">The sequence shown here is derived from an EMBL/GenBank/DDBJ whole genome shotgun (WGS) entry which is preliminary data.</text>
</comment>
<dbReference type="AlphaFoldDB" id="A0A562VA33"/>
<evidence type="ECO:0000313" key="1">
    <source>
        <dbReference type="EMBL" id="TWJ14749.1"/>
    </source>
</evidence>
<dbReference type="PANTHER" id="PTHR30283:SF4">
    <property type="entry name" value="PEROXIDE STRESS RESISTANCE PROTEIN YAAA"/>
    <property type="match status" value="1"/>
</dbReference>
<dbReference type="EMBL" id="VLLL01000005">
    <property type="protein sequence ID" value="TWJ14749.1"/>
    <property type="molecule type" value="Genomic_DNA"/>
</dbReference>
<dbReference type="PANTHER" id="PTHR30283">
    <property type="entry name" value="PEROXIDE STRESS RESPONSE PROTEIN YAAA"/>
    <property type="match status" value="1"/>
</dbReference>
<proteinExistence type="predicted"/>
<keyword evidence="2" id="KW-1185">Reference proteome</keyword>
<name>A0A562VA33_9ACTN</name>
<evidence type="ECO:0008006" key="3">
    <source>
        <dbReference type="Google" id="ProtNLM"/>
    </source>
</evidence>
<reference evidence="1 2" key="1">
    <citation type="journal article" date="2013" name="Stand. Genomic Sci.">
        <title>Genomic Encyclopedia of Type Strains, Phase I: The one thousand microbial genomes (KMG-I) project.</title>
        <authorList>
            <person name="Kyrpides N.C."/>
            <person name="Woyke T."/>
            <person name="Eisen J.A."/>
            <person name="Garrity G."/>
            <person name="Lilburn T.G."/>
            <person name="Beck B.J."/>
            <person name="Whitman W.B."/>
            <person name="Hugenholtz P."/>
            <person name="Klenk H.P."/>
        </authorList>
    </citation>
    <scope>NUCLEOTIDE SEQUENCE [LARGE SCALE GENOMIC DNA]</scope>
    <source>
        <strain evidence="1 2">DSM 45044</strain>
    </source>
</reference>
<dbReference type="Pfam" id="PF03883">
    <property type="entry name" value="H2O2_YaaD"/>
    <property type="match status" value="1"/>
</dbReference>
<accession>A0A562VA33</accession>
<protein>
    <recommendedName>
        <fullName evidence="3">Peroxide stress protein YaaA</fullName>
    </recommendedName>
</protein>
<gene>
    <name evidence="1" type="ORF">LX16_0438</name>
</gene>
<evidence type="ECO:0000313" key="2">
    <source>
        <dbReference type="Proteomes" id="UP000321617"/>
    </source>
</evidence>
<organism evidence="1 2">
    <name type="scientific">Stackebrandtia albiflava</name>
    <dbReference type="NCBI Taxonomy" id="406432"/>
    <lineage>
        <taxon>Bacteria</taxon>
        <taxon>Bacillati</taxon>
        <taxon>Actinomycetota</taxon>
        <taxon>Actinomycetes</taxon>
        <taxon>Glycomycetales</taxon>
        <taxon>Glycomycetaceae</taxon>
        <taxon>Stackebrandtia</taxon>
    </lineage>
</organism>